<sequence length="93" mass="10558">MAREHVLFLLLVLKRASVNSEVSCHARGGPPLRPIVTEAKWNHWLPAHRQPSDCDRERSLQNTCIAKSDTGNEGLDYSVANRKKPYFILGRYA</sequence>
<feature type="chain" id="PRO_5043619603" description="Secreted protein" evidence="1">
    <location>
        <begin position="21"/>
        <end position="93"/>
    </location>
</feature>
<name>A0AAV7TN55_PLEWA</name>
<protein>
    <recommendedName>
        <fullName evidence="4">Secreted protein</fullName>
    </recommendedName>
</protein>
<comment type="caution">
    <text evidence="2">The sequence shown here is derived from an EMBL/GenBank/DDBJ whole genome shotgun (WGS) entry which is preliminary data.</text>
</comment>
<evidence type="ECO:0000256" key="1">
    <source>
        <dbReference type="SAM" id="SignalP"/>
    </source>
</evidence>
<gene>
    <name evidence="2" type="ORF">NDU88_003105</name>
</gene>
<evidence type="ECO:0000313" key="2">
    <source>
        <dbReference type="EMBL" id="KAJ1177853.1"/>
    </source>
</evidence>
<accession>A0AAV7TN55</accession>
<evidence type="ECO:0008006" key="4">
    <source>
        <dbReference type="Google" id="ProtNLM"/>
    </source>
</evidence>
<keyword evidence="3" id="KW-1185">Reference proteome</keyword>
<feature type="signal peptide" evidence="1">
    <location>
        <begin position="1"/>
        <end position="20"/>
    </location>
</feature>
<evidence type="ECO:0000313" key="3">
    <source>
        <dbReference type="Proteomes" id="UP001066276"/>
    </source>
</evidence>
<keyword evidence="1" id="KW-0732">Signal</keyword>
<dbReference type="Proteomes" id="UP001066276">
    <property type="component" value="Chromosome 3_2"/>
</dbReference>
<proteinExistence type="predicted"/>
<dbReference type="AlphaFoldDB" id="A0AAV7TN55"/>
<dbReference type="EMBL" id="JANPWB010000006">
    <property type="protein sequence ID" value="KAJ1177853.1"/>
    <property type="molecule type" value="Genomic_DNA"/>
</dbReference>
<reference evidence="2" key="1">
    <citation type="journal article" date="2022" name="bioRxiv">
        <title>Sequencing and chromosome-scale assembly of the giantPleurodeles waltlgenome.</title>
        <authorList>
            <person name="Brown T."/>
            <person name="Elewa A."/>
            <person name="Iarovenko S."/>
            <person name="Subramanian E."/>
            <person name="Araus A.J."/>
            <person name="Petzold A."/>
            <person name="Susuki M."/>
            <person name="Suzuki K.-i.T."/>
            <person name="Hayashi T."/>
            <person name="Toyoda A."/>
            <person name="Oliveira C."/>
            <person name="Osipova E."/>
            <person name="Leigh N.D."/>
            <person name="Simon A."/>
            <person name="Yun M.H."/>
        </authorList>
    </citation>
    <scope>NUCLEOTIDE SEQUENCE</scope>
    <source>
        <strain evidence="2">20211129_DDA</strain>
        <tissue evidence="2">Liver</tissue>
    </source>
</reference>
<organism evidence="2 3">
    <name type="scientific">Pleurodeles waltl</name>
    <name type="common">Iberian ribbed newt</name>
    <dbReference type="NCBI Taxonomy" id="8319"/>
    <lineage>
        <taxon>Eukaryota</taxon>
        <taxon>Metazoa</taxon>
        <taxon>Chordata</taxon>
        <taxon>Craniata</taxon>
        <taxon>Vertebrata</taxon>
        <taxon>Euteleostomi</taxon>
        <taxon>Amphibia</taxon>
        <taxon>Batrachia</taxon>
        <taxon>Caudata</taxon>
        <taxon>Salamandroidea</taxon>
        <taxon>Salamandridae</taxon>
        <taxon>Pleurodelinae</taxon>
        <taxon>Pleurodeles</taxon>
    </lineage>
</organism>